<name>A0A5S5CI93_9BACL</name>
<protein>
    <submittedName>
        <fullName evidence="1">Uncharacterized protein</fullName>
    </submittedName>
</protein>
<dbReference type="EMBL" id="VNHS01000002">
    <property type="protein sequence ID" value="TYP78080.1"/>
    <property type="molecule type" value="Genomic_DNA"/>
</dbReference>
<comment type="caution">
    <text evidence="1">The sequence shown here is derived from an EMBL/GenBank/DDBJ whole genome shotgun (WGS) entry which is preliminary data.</text>
</comment>
<sequence>MTPRSHAQGDVLKDLPPGLWLDYLETIVSEEVLLPGDIAGYMLREFARPKDGTP</sequence>
<evidence type="ECO:0000313" key="1">
    <source>
        <dbReference type="EMBL" id="TYP78080.1"/>
    </source>
</evidence>
<accession>A0A5S5CI93</accession>
<dbReference type="RefSeq" id="WP_187434066.1">
    <property type="nucleotide sequence ID" value="NZ_VNHS01000002.1"/>
</dbReference>
<keyword evidence="2" id="KW-1185">Reference proteome</keyword>
<dbReference type="AlphaFoldDB" id="A0A5S5CI93"/>
<evidence type="ECO:0000313" key="2">
    <source>
        <dbReference type="Proteomes" id="UP000323257"/>
    </source>
</evidence>
<reference evidence="1 2" key="1">
    <citation type="submission" date="2019-07" db="EMBL/GenBank/DDBJ databases">
        <title>Genomic Encyclopedia of Type Strains, Phase III (KMG-III): the genomes of soil and plant-associated and newly described type strains.</title>
        <authorList>
            <person name="Whitman W."/>
        </authorList>
    </citation>
    <scope>NUCLEOTIDE SEQUENCE [LARGE SCALE GENOMIC DNA]</scope>
    <source>
        <strain evidence="1 2">BL24</strain>
    </source>
</reference>
<dbReference type="Proteomes" id="UP000323257">
    <property type="component" value="Unassembled WGS sequence"/>
</dbReference>
<gene>
    <name evidence="1" type="ORF">BCM02_102657</name>
</gene>
<organism evidence="1 2">
    <name type="scientific">Paenibacillus methanolicus</name>
    <dbReference type="NCBI Taxonomy" id="582686"/>
    <lineage>
        <taxon>Bacteria</taxon>
        <taxon>Bacillati</taxon>
        <taxon>Bacillota</taxon>
        <taxon>Bacilli</taxon>
        <taxon>Bacillales</taxon>
        <taxon>Paenibacillaceae</taxon>
        <taxon>Paenibacillus</taxon>
    </lineage>
</organism>
<proteinExistence type="predicted"/>